<proteinExistence type="predicted"/>
<accession>A0A1C1A8D8</accession>
<organism evidence="1 2">
    <name type="scientific">Paenibacillus pectinilyticus</name>
    <dbReference type="NCBI Taxonomy" id="512399"/>
    <lineage>
        <taxon>Bacteria</taxon>
        <taxon>Bacillati</taxon>
        <taxon>Bacillota</taxon>
        <taxon>Bacilli</taxon>
        <taxon>Bacillales</taxon>
        <taxon>Paenibacillaceae</taxon>
        <taxon>Paenibacillus</taxon>
    </lineage>
</organism>
<keyword evidence="2" id="KW-1185">Reference proteome</keyword>
<evidence type="ECO:0000313" key="2">
    <source>
        <dbReference type="Proteomes" id="UP000093309"/>
    </source>
</evidence>
<comment type="caution">
    <text evidence="1">The sequence shown here is derived from an EMBL/GenBank/DDBJ whole genome shotgun (WGS) entry which is preliminary data.</text>
</comment>
<dbReference type="EMBL" id="LYPC01000009">
    <property type="protein sequence ID" value="OCT16855.1"/>
    <property type="molecule type" value="Genomic_DNA"/>
</dbReference>
<name>A0A1C1A8D8_9BACL</name>
<reference evidence="2" key="1">
    <citation type="submission" date="2016-05" db="EMBL/GenBank/DDBJ databases">
        <title>Paenibacillus oryzae. sp. nov., isolated from the rice root.</title>
        <authorList>
            <person name="Zhang J."/>
            <person name="Zhang X."/>
        </authorList>
    </citation>
    <scope>NUCLEOTIDE SEQUENCE [LARGE SCALE GENOMIC DNA]</scope>
    <source>
        <strain evidence="2">KCTC13222</strain>
    </source>
</reference>
<sequence length="249" mass="28338">MAMYVYKDAARTEKLLAKNAQKQDKGNRYYCPNYSCDAHMHICNIEGVSASYFSASRFYGHIEKCPYEASNGFNPNKYNEGNFEFDNALLALTMPSNPQTKKEIPAEHGSGTATPKPPRTIRQIYAMCKAYDYSDTYNGVTIGKMLLDNRSVHMYPKGVFDWRIIEGKCKSGRFYDASKLEISLTSSTDGKEYTFILRFDSEELFKEIKNDIFSNREYLVVVAGQWRAAGSFNAFCTTFSSKKQLAIIK</sequence>
<gene>
    <name evidence="1" type="ORF">A8709_00635</name>
</gene>
<protein>
    <submittedName>
        <fullName evidence="1">Uncharacterized protein</fullName>
    </submittedName>
</protein>
<dbReference type="AlphaFoldDB" id="A0A1C1A8D8"/>
<dbReference type="OrthoDB" id="9429497at2"/>
<evidence type="ECO:0000313" key="1">
    <source>
        <dbReference type="EMBL" id="OCT16855.1"/>
    </source>
</evidence>
<dbReference type="RefSeq" id="WP_065850576.1">
    <property type="nucleotide sequence ID" value="NZ_LYPC01000009.1"/>
</dbReference>
<dbReference type="STRING" id="512399.A8709_00635"/>
<dbReference type="Proteomes" id="UP000093309">
    <property type="component" value="Unassembled WGS sequence"/>
</dbReference>